<keyword evidence="2" id="KW-0812">Transmembrane</keyword>
<dbReference type="Proteomes" id="UP001328107">
    <property type="component" value="Unassembled WGS sequence"/>
</dbReference>
<proteinExistence type="predicted"/>
<comment type="caution">
    <text evidence="3">The sequence shown here is derived from an EMBL/GenBank/DDBJ whole genome shotgun (WGS) entry which is preliminary data.</text>
</comment>
<feature type="non-terminal residue" evidence="3">
    <location>
        <position position="1"/>
    </location>
</feature>
<evidence type="ECO:0000256" key="1">
    <source>
        <dbReference type="SAM" id="MobiDB-lite"/>
    </source>
</evidence>
<accession>A0AAN5D222</accession>
<dbReference type="EMBL" id="BTRK01000005">
    <property type="protein sequence ID" value="GMR54919.1"/>
    <property type="molecule type" value="Genomic_DNA"/>
</dbReference>
<dbReference type="AlphaFoldDB" id="A0AAN5D222"/>
<feature type="compositionally biased region" description="Polar residues" evidence="1">
    <location>
        <begin position="18"/>
        <end position="28"/>
    </location>
</feature>
<evidence type="ECO:0000256" key="2">
    <source>
        <dbReference type="SAM" id="Phobius"/>
    </source>
</evidence>
<name>A0AAN5D222_9BILA</name>
<keyword evidence="2" id="KW-0472">Membrane</keyword>
<evidence type="ECO:0000313" key="4">
    <source>
        <dbReference type="Proteomes" id="UP001328107"/>
    </source>
</evidence>
<sequence>SMEPPPAYEEKPEDHAGTSAQTVSISMPPTQPAPPQYNEALNASTTPPVCTDPPVFPIYLDQPGHPDPRYEDDRGMARLWKLMVVIGGTMAILICVAVVATWISFAMIR</sequence>
<keyword evidence="4" id="KW-1185">Reference proteome</keyword>
<reference evidence="4" key="1">
    <citation type="submission" date="2022-10" db="EMBL/GenBank/DDBJ databases">
        <title>Genome assembly of Pristionchus species.</title>
        <authorList>
            <person name="Yoshida K."/>
            <person name="Sommer R.J."/>
        </authorList>
    </citation>
    <scope>NUCLEOTIDE SEQUENCE [LARGE SCALE GENOMIC DNA]</scope>
    <source>
        <strain evidence="4">RS5460</strain>
    </source>
</reference>
<evidence type="ECO:0000313" key="3">
    <source>
        <dbReference type="EMBL" id="GMR54919.1"/>
    </source>
</evidence>
<feature type="transmembrane region" description="Helical" evidence="2">
    <location>
        <begin position="82"/>
        <end position="108"/>
    </location>
</feature>
<feature type="region of interest" description="Disordered" evidence="1">
    <location>
        <begin position="1"/>
        <end position="46"/>
    </location>
</feature>
<gene>
    <name evidence="3" type="ORF">PMAYCL1PPCAC_25114</name>
</gene>
<protein>
    <submittedName>
        <fullName evidence="3">Uncharacterized protein</fullName>
    </submittedName>
</protein>
<organism evidence="3 4">
    <name type="scientific">Pristionchus mayeri</name>
    <dbReference type="NCBI Taxonomy" id="1317129"/>
    <lineage>
        <taxon>Eukaryota</taxon>
        <taxon>Metazoa</taxon>
        <taxon>Ecdysozoa</taxon>
        <taxon>Nematoda</taxon>
        <taxon>Chromadorea</taxon>
        <taxon>Rhabditida</taxon>
        <taxon>Rhabditina</taxon>
        <taxon>Diplogasteromorpha</taxon>
        <taxon>Diplogasteroidea</taxon>
        <taxon>Neodiplogasteridae</taxon>
        <taxon>Pristionchus</taxon>
    </lineage>
</organism>
<keyword evidence="2" id="KW-1133">Transmembrane helix</keyword>